<dbReference type="EMBL" id="AZEY01000007">
    <property type="protein sequence ID" value="KRL69567.1"/>
    <property type="molecule type" value="Genomic_DNA"/>
</dbReference>
<feature type="region of interest" description="Disordered" evidence="1">
    <location>
        <begin position="52"/>
        <end position="84"/>
    </location>
</feature>
<evidence type="ECO:0000313" key="3">
    <source>
        <dbReference type="Proteomes" id="UP000052013"/>
    </source>
</evidence>
<organism evidence="2 3">
    <name type="scientific">Lentilactobacillus diolivorans DSM 14421</name>
    <dbReference type="NCBI Taxonomy" id="1423739"/>
    <lineage>
        <taxon>Bacteria</taxon>
        <taxon>Bacillati</taxon>
        <taxon>Bacillota</taxon>
        <taxon>Bacilli</taxon>
        <taxon>Lactobacillales</taxon>
        <taxon>Lactobacillaceae</taxon>
        <taxon>Lentilactobacillus</taxon>
    </lineage>
</organism>
<dbReference type="PATRIC" id="fig|1423739.3.peg.471"/>
<dbReference type="AlphaFoldDB" id="A0A0R1SKB7"/>
<feature type="region of interest" description="Disordered" evidence="1">
    <location>
        <begin position="133"/>
        <end position="200"/>
    </location>
</feature>
<dbReference type="RefSeq" id="WP_057863657.1">
    <property type="nucleotide sequence ID" value="NZ_AZEY01000007.1"/>
</dbReference>
<proteinExistence type="predicted"/>
<reference evidence="2 3" key="1">
    <citation type="journal article" date="2015" name="Genome Announc.">
        <title>Expanding the biotechnology potential of lactobacilli through comparative genomics of 213 strains and associated genera.</title>
        <authorList>
            <person name="Sun Z."/>
            <person name="Harris H.M."/>
            <person name="McCann A."/>
            <person name="Guo C."/>
            <person name="Argimon S."/>
            <person name="Zhang W."/>
            <person name="Yang X."/>
            <person name="Jeffery I.B."/>
            <person name="Cooney J.C."/>
            <person name="Kagawa T.F."/>
            <person name="Liu W."/>
            <person name="Song Y."/>
            <person name="Salvetti E."/>
            <person name="Wrobel A."/>
            <person name="Rasinkangas P."/>
            <person name="Parkhill J."/>
            <person name="Rea M.C."/>
            <person name="O'Sullivan O."/>
            <person name="Ritari J."/>
            <person name="Douillard F.P."/>
            <person name="Paul Ross R."/>
            <person name="Yang R."/>
            <person name="Briner A.E."/>
            <person name="Felis G.E."/>
            <person name="de Vos W.M."/>
            <person name="Barrangou R."/>
            <person name="Klaenhammer T.R."/>
            <person name="Caufield P.W."/>
            <person name="Cui Y."/>
            <person name="Zhang H."/>
            <person name="O'Toole P.W."/>
        </authorList>
    </citation>
    <scope>NUCLEOTIDE SEQUENCE [LARGE SCALE GENOMIC DNA]</scope>
    <source>
        <strain evidence="2 3">DSM 14421</strain>
    </source>
</reference>
<sequence>MALTIKELADQLAVSKTAIRKHMDDKFRSTYTIKQGNKILIKDEGAEILRGQFKETEGSSENTTETAQKPSAVITNRQQEKTNHSATDLLAEQLNEQRKQIEEKDKQIRELHQLLDQSQRLQLDVQNKLKQLQNKTGNSAETKAIEGNVESTTQSKNSTTDKPASDNIPDSYQPQSTTDGVSSAYQSAPKRKKHWWQFGR</sequence>
<feature type="compositionally biased region" description="Basic residues" evidence="1">
    <location>
        <begin position="189"/>
        <end position="200"/>
    </location>
</feature>
<feature type="compositionally biased region" description="Polar residues" evidence="1">
    <location>
        <begin position="149"/>
        <end position="186"/>
    </location>
</feature>
<accession>A0A0R1SKB7</accession>
<comment type="caution">
    <text evidence="2">The sequence shown here is derived from an EMBL/GenBank/DDBJ whole genome shotgun (WGS) entry which is preliminary data.</text>
</comment>
<protein>
    <submittedName>
        <fullName evidence="2">RepB protein</fullName>
    </submittedName>
</protein>
<evidence type="ECO:0000313" key="2">
    <source>
        <dbReference type="EMBL" id="KRL69567.1"/>
    </source>
</evidence>
<evidence type="ECO:0000256" key="1">
    <source>
        <dbReference type="SAM" id="MobiDB-lite"/>
    </source>
</evidence>
<name>A0A0R1SKB7_9LACO</name>
<gene>
    <name evidence="2" type="ORF">FC85_GL000449</name>
</gene>
<feature type="compositionally biased region" description="Polar residues" evidence="1">
    <location>
        <begin position="67"/>
        <end position="77"/>
    </location>
</feature>
<dbReference type="Proteomes" id="UP000052013">
    <property type="component" value="Unassembled WGS sequence"/>
</dbReference>